<feature type="region of interest" description="Disordered" evidence="1">
    <location>
        <begin position="411"/>
        <end position="431"/>
    </location>
</feature>
<dbReference type="PANTHER" id="PTHR39607:SF1">
    <property type="entry name" value="B-ZIP TRANSCRIPTION FACTOR (EUROFUNG)"/>
    <property type="match status" value="1"/>
</dbReference>
<feature type="region of interest" description="Disordered" evidence="1">
    <location>
        <begin position="202"/>
        <end position="231"/>
    </location>
</feature>
<evidence type="ECO:0000313" key="3">
    <source>
        <dbReference type="EMBL" id="QPG97759.1"/>
    </source>
</evidence>
<dbReference type="SUPFAM" id="SSF57959">
    <property type="entry name" value="Leucine zipper domain"/>
    <property type="match status" value="1"/>
</dbReference>
<evidence type="ECO:0000256" key="1">
    <source>
        <dbReference type="SAM" id="MobiDB-lite"/>
    </source>
</evidence>
<dbReference type="Proteomes" id="UP000594364">
    <property type="component" value="Chromosome 2"/>
</dbReference>
<dbReference type="CDD" id="cd14688">
    <property type="entry name" value="bZIP_YAP"/>
    <property type="match status" value="1"/>
</dbReference>
<evidence type="ECO:0000259" key="2">
    <source>
        <dbReference type="PROSITE" id="PS00036"/>
    </source>
</evidence>
<dbReference type="EMBL" id="CP031386">
    <property type="protein sequence ID" value="QPG97759.1"/>
    <property type="molecule type" value="Genomic_DNA"/>
</dbReference>
<organism evidence="3 4">
    <name type="scientific">Epichloe festucae (strain Fl1)</name>
    <dbReference type="NCBI Taxonomy" id="877507"/>
    <lineage>
        <taxon>Eukaryota</taxon>
        <taxon>Fungi</taxon>
        <taxon>Dikarya</taxon>
        <taxon>Ascomycota</taxon>
        <taxon>Pezizomycotina</taxon>
        <taxon>Sordariomycetes</taxon>
        <taxon>Hypocreomycetidae</taxon>
        <taxon>Hypocreales</taxon>
        <taxon>Clavicipitaceae</taxon>
        <taxon>Epichloe</taxon>
    </lineage>
</organism>
<name>A0A7S9KQD7_EPIFF</name>
<dbReference type="AlphaFoldDB" id="A0A7S9KQD7"/>
<dbReference type="InterPro" id="IPR046347">
    <property type="entry name" value="bZIP_sf"/>
</dbReference>
<evidence type="ECO:0000313" key="4">
    <source>
        <dbReference type="Proteomes" id="UP000594364"/>
    </source>
</evidence>
<gene>
    <name evidence="3" type="ORF">C2857_006822</name>
</gene>
<accession>A0A7S9KQD7</accession>
<protein>
    <recommendedName>
        <fullName evidence="2">BZIP domain-containing protein</fullName>
    </recommendedName>
</protein>
<proteinExistence type="predicted"/>
<dbReference type="PROSITE" id="PS00036">
    <property type="entry name" value="BZIP_BASIC"/>
    <property type="match status" value="1"/>
</dbReference>
<dbReference type="InterPro" id="IPR004827">
    <property type="entry name" value="bZIP"/>
</dbReference>
<feature type="compositionally biased region" description="Basic and acidic residues" evidence="1">
    <location>
        <begin position="135"/>
        <end position="144"/>
    </location>
</feature>
<feature type="compositionally biased region" description="Low complexity" evidence="1">
    <location>
        <begin position="35"/>
        <end position="56"/>
    </location>
</feature>
<feature type="region of interest" description="Disordered" evidence="1">
    <location>
        <begin position="366"/>
        <end position="390"/>
    </location>
</feature>
<sequence>MTIQSGPGPCWNYAANSDTTPSDPVTFTTVPFPLSPTSITTTGGSSPPSTVTFPSPASGLSPQASNRNRNRGRNSRSSATSSSLPNPKELSMEDDWTRVKCPKEKKRIQNRVAQRTYRHRMKARLGELQARLDNHERQRTEHAAHSTGHAPDSAAASTAGTGTGTGTLNQNAAMPILPTGSGVQEHVVEDSESAFYAHNAQYLRSPPNSHPSPQAPDGLLSPPGRPDFEQQSDNASQDFFVLDCLRFQYQLANRLSTIEQDAAPYPGQPQYNGSPGSSLPQGMDAMNQDHVGCVSAFTPAAHMHDLDLSFDGSRNDWTADAFGLKTRSSPSPIMQMSFPQMPDLPDLLNPRVVPALEPMPDSCILPPPLGASPSPPETRSLGTEETAESVMRHARDDAGFDTFEQTATAHYETSFGNASPLSTKQHPSRGRRQEILKTATAMLGSEASWKQSQLAPRLLSKDATSSLAESLESMKKTVQQELPNSWALNEALASERGAGSSADGSNVALAAILLQQFSGRVPKKQLLRVVEACI</sequence>
<feature type="compositionally biased region" description="Pro residues" evidence="1">
    <location>
        <begin position="366"/>
        <end position="376"/>
    </location>
</feature>
<dbReference type="OrthoDB" id="194358at2759"/>
<dbReference type="Gene3D" id="1.20.5.170">
    <property type="match status" value="1"/>
</dbReference>
<feature type="region of interest" description="Disordered" evidence="1">
    <location>
        <begin position="1"/>
        <end position="114"/>
    </location>
</feature>
<feature type="compositionally biased region" description="Polar residues" evidence="1">
    <location>
        <begin position="14"/>
        <end position="29"/>
    </location>
</feature>
<keyword evidence="4" id="KW-1185">Reference proteome</keyword>
<feature type="domain" description="BZIP" evidence="2">
    <location>
        <begin position="105"/>
        <end position="120"/>
    </location>
</feature>
<feature type="compositionally biased region" description="Polar residues" evidence="1">
    <location>
        <begin position="414"/>
        <end position="425"/>
    </location>
</feature>
<dbReference type="InterPro" id="IPR052635">
    <property type="entry name" value="Sec_Metab_Biosynth_Reg"/>
</dbReference>
<dbReference type="GO" id="GO:0003700">
    <property type="term" value="F:DNA-binding transcription factor activity"/>
    <property type="evidence" value="ECO:0007669"/>
    <property type="project" value="InterPro"/>
</dbReference>
<reference evidence="3 4" key="1">
    <citation type="journal article" date="2018" name="PLoS Genet.">
        <title>Repeat elements organise 3D genome structure and mediate transcription in the filamentous fungus Epichloe festucae.</title>
        <authorList>
            <person name="Winter D.J."/>
            <person name="Ganley A.R.D."/>
            <person name="Young C.A."/>
            <person name="Liachko I."/>
            <person name="Schardl C.L."/>
            <person name="Dupont P.Y."/>
            <person name="Berry D."/>
            <person name="Ram A."/>
            <person name="Scott B."/>
            <person name="Cox M.P."/>
        </authorList>
    </citation>
    <scope>NUCLEOTIDE SEQUENCE [LARGE SCALE GENOMIC DNA]</scope>
    <source>
        <strain evidence="3 4">Fl1</strain>
    </source>
</reference>
<dbReference type="PANTHER" id="PTHR39607">
    <property type="entry name" value="XANTHOCILLIN BIOSYNTHESIS CLUSTER TRANSCRIPTION FACTOR XANC-RELATED"/>
    <property type="match status" value="1"/>
</dbReference>
<feature type="region of interest" description="Disordered" evidence="1">
    <location>
        <begin position="135"/>
        <end position="168"/>
    </location>
</feature>